<dbReference type="SUPFAM" id="SSF81593">
    <property type="entry name" value="Nucleotidyltransferase substrate binding subunit/domain"/>
    <property type="match status" value="1"/>
</dbReference>
<evidence type="ECO:0000313" key="3">
    <source>
        <dbReference type="EMBL" id="VFK17949.1"/>
    </source>
</evidence>
<accession>A0A450SSI9</accession>
<proteinExistence type="predicted"/>
<gene>
    <name evidence="1" type="ORF">BECKFM1743A_GA0114220_101775</name>
    <name evidence="3" type="ORF">BECKFM1743B_GA0114221_105153</name>
    <name evidence="2" type="ORF">BECKFM1743C_GA0114222_102335</name>
</gene>
<protein>
    <recommendedName>
        <fullName evidence="4">DUF86 domain-containing protein</fullName>
    </recommendedName>
</protein>
<name>A0A450SSI9_9GAMM</name>
<sequence length="163" mass="19057">MSENMPERIRSLLAVCRREMDYLHRTDRRLFAAPITVSRIRRLPEDDELAELAERVDAFVARFGRLQDTMGGKLFPAFLRLMEETPGAMIENLDRMERLGLLESADGWITIRKLRNRMIHEYASAPEELADALDAAHEYVPVFRITLDRVVERIGRRYPEITR</sequence>
<reference evidence="1" key="1">
    <citation type="submission" date="2019-02" db="EMBL/GenBank/DDBJ databases">
        <authorList>
            <person name="Gruber-Vodicka R. H."/>
            <person name="Seah K. B. B."/>
        </authorList>
    </citation>
    <scope>NUCLEOTIDE SEQUENCE</scope>
    <source>
        <strain evidence="1">BECK_BZ163</strain>
        <strain evidence="3">BECK_BZ164</strain>
        <strain evidence="2">BECK_BZ165</strain>
    </source>
</reference>
<dbReference type="EMBL" id="CAADFA010000233">
    <property type="protein sequence ID" value="VFJ58772.1"/>
    <property type="molecule type" value="Genomic_DNA"/>
</dbReference>
<evidence type="ECO:0008006" key="4">
    <source>
        <dbReference type="Google" id="ProtNLM"/>
    </source>
</evidence>
<dbReference type="EMBL" id="CAADFL010000515">
    <property type="protein sequence ID" value="VFK17949.1"/>
    <property type="molecule type" value="Genomic_DNA"/>
</dbReference>
<evidence type="ECO:0000313" key="2">
    <source>
        <dbReference type="EMBL" id="VFJ58772.1"/>
    </source>
</evidence>
<dbReference type="Gene3D" id="1.20.120.330">
    <property type="entry name" value="Nucleotidyltransferases domain 2"/>
    <property type="match status" value="1"/>
</dbReference>
<organism evidence="1">
    <name type="scientific">Candidatus Kentrum sp. FM</name>
    <dbReference type="NCBI Taxonomy" id="2126340"/>
    <lineage>
        <taxon>Bacteria</taxon>
        <taxon>Pseudomonadati</taxon>
        <taxon>Pseudomonadota</taxon>
        <taxon>Gammaproteobacteria</taxon>
        <taxon>Candidatus Kentrum</taxon>
    </lineage>
</organism>
<dbReference type="AlphaFoldDB" id="A0A450SSI9"/>
<dbReference type="EMBL" id="CAADEZ010000177">
    <property type="protein sequence ID" value="VFJ56872.1"/>
    <property type="molecule type" value="Genomic_DNA"/>
</dbReference>
<evidence type="ECO:0000313" key="1">
    <source>
        <dbReference type="EMBL" id="VFJ56872.1"/>
    </source>
</evidence>